<dbReference type="GO" id="GO:0009244">
    <property type="term" value="P:lipopolysaccharide core region biosynthetic process"/>
    <property type="evidence" value="ECO:0007669"/>
    <property type="project" value="TreeGrafter"/>
</dbReference>
<dbReference type="Pfam" id="PF01075">
    <property type="entry name" value="Glyco_transf_9"/>
    <property type="match status" value="1"/>
</dbReference>
<comment type="caution">
    <text evidence="3">The sequence shown here is derived from an EMBL/GenBank/DDBJ whole genome shotgun (WGS) entry which is preliminary data.</text>
</comment>
<evidence type="ECO:0000313" key="3">
    <source>
        <dbReference type="EMBL" id="KFB02324.1"/>
    </source>
</evidence>
<name>A0A084TNN8_9FLAO</name>
<protein>
    <submittedName>
        <fullName evidence="3">Uncharacterized protein</fullName>
    </submittedName>
</protein>
<dbReference type="AlphaFoldDB" id="A0A084TNN8"/>
<proteinExistence type="predicted"/>
<dbReference type="InterPro" id="IPR051199">
    <property type="entry name" value="LPS_LOS_Heptosyltrfase"/>
</dbReference>
<dbReference type="InterPro" id="IPR002201">
    <property type="entry name" value="Glyco_trans_9"/>
</dbReference>
<dbReference type="STRING" id="1197477.IA57_01425"/>
<reference evidence="4" key="2">
    <citation type="submission" date="2014-07" db="EMBL/GenBank/DDBJ databases">
        <title>Genome sequence of Mangrovimonas yunxiaonensis.</title>
        <authorList>
            <person name="Li Y."/>
            <person name="Zheng T."/>
        </authorList>
    </citation>
    <scope>NUCLEOTIDE SEQUENCE [LARGE SCALE GENOMIC DNA]</scope>
    <source>
        <strain evidence="4">LY01</strain>
    </source>
</reference>
<dbReference type="OrthoDB" id="9797795at2"/>
<dbReference type="Gene3D" id="3.40.50.2000">
    <property type="entry name" value="Glycogen Phosphorylase B"/>
    <property type="match status" value="2"/>
</dbReference>
<sequence length="689" mass="78551">MNKIIFLHDTALSLKRGAELTLTQLISKGNELGFLVTVNLLSNFETVKQDIQEASLVVVSSTSRCRFEIELLQYVINSGKAYVKLEYDYNFCVRRSVLCLSEKHIKNCCNNTKFHLYRNVFAGARLNVFQSPKHYEYHKDFFGAAIGDYLIMPPTVDVDNLQISEEKQEEIPFFGTLNYLKGGYEFVAYALDHPEKQFVVYGENRLQREIPSNITFKPPVENKDVLRILGKTKTIIIKPVWPEPSGRLAAEAFLSGCELITNNRVGTWSFNFYPDHKDTAIAEIKNTIPQFWQAITTILNQHTAHIPDKNLGRVLVKKAYGGLGDIFFTIPAVYKLRPVSKKVTYAFAPRLVNFFKTHLKDVEVISTEDIKADQYDNVIELGNHPKFNYDVNQIAYITGKKVKQHSIRHYIDGVARLHPDIDNAYSGYPYFKRTPHLEQKYYTIHPGAGFILKAWPMAHFVGLIKQIHSYYPDLGIKVIQGPKDPDITPYLDKTLNVDIVDGGIEAVAEAISGALFHIGNDSGITHLAGAFNCPILTIYGPTGPGSWGAYSEHVELIWGKKGNCDLTCNYNVIINCSDRVCLNRVTHKMMFFKLLKLLLQLEMPETQVCYFNPAFSLTVESKGAYLFKNLEHEYLLDFTDEESLNFFLENFNGETINLKHMPEQFKEVFEALVQLDVFTPIPESKYQLH</sequence>
<dbReference type="EMBL" id="JPFK01000002">
    <property type="protein sequence ID" value="KFB02324.1"/>
    <property type="molecule type" value="Genomic_DNA"/>
</dbReference>
<evidence type="ECO:0000256" key="2">
    <source>
        <dbReference type="ARBA" id="ARBA00022679"/>
    </source>
</evidence>
<evidence type="ECO:0000313" key="4">
    <source>
        <dbReference type="Proteomes" id="UP000028521"/>
    </source>
</evidence>
<dbReference type="Proteomes" id="UP000028521">
    <property type="component" value="Unassembled WGS sequence"/>
</dbReference>
<reference evidence="3 4" key="1">
    <citation type="journal article" date="2014" name="Genome Announc.">
        <title>Draft Genome Sequence of the Algicidal Bacterium Mangrovimonas yunxiaonensis Strain LY01.</title>
        <authorList>
            <person name="Li Y."/>
            <person name="Zhu H."/>
            <person name="Li C."/>
            <person name="Zhang H."/>
            <person name="Chen Z."/>
            <person name="Zheng W."/>
            <person name="Xu H."/>
            <person name="Zheng T."/>
        </authorList>
    </citation>
    <scope>NUCLEOTIDE SEQUENCE [LARGE SCALE GENOMIC DNA]</scope>
    <source>
        <strain evidence="3 4">LY01</strain>
    </source>
</reference>
<dbReference type="PANTHER" id="PTHR30160">
    <property type="entry name" value="TETRAACYLDISACCHARIDE 4'-KINASE-RELATED"/>
    <property type="match status" value="1"/>
</dbReference>
<dbReference type="eggNOG" id="COG0859">
    <property type="taxonomic scope" value="Bacteria"/>
</dbReference>
<dbReference type="CDD" id="cd03789">
    <property type="entry name" value="GT9_LPS_heptosyltransferase"/>
    <property type="match status" value="1"/>
</dbReference>
<dbReference type="GO" id="GO:0008713">
    <property type="term" value="F:ADP-heptose-lipopolysaccharide heptosyltransferase activity"/>
    <property type="evidence" value="ECO:0007669"/>
    <property type="project" value="TreeGrafter"/>
</dbReference>
<dbReference type="GO" id="GO:0005829">
    <property type="term" value="C:cytosol"/>
    <property type="evidence" value="ECO:0007669"/>
    <property type="project" value="TreeGrafter"/>
</dbReference>
<keyword evidence="4" id="KW-1185">Reference proteome</keyword>
<keyword evidence="1" id="KW-0328">Glycosyltransferase</keyword>
<gene>
    <name evidence="3" type="ORF">IA57_01425</name>
</gene>
<keyword evidence="2" id="KW-0808">Transferase</keyword>
<dbReference type="SUPFAM" id="SSF53756">
    <property type="entry name" value="UDP-Glycosyltransferase/glycogen phosphorylase"/>
    <property type="match status" value="2"/>
</dbReference>
<organism evidence="3 4">
    <name type="scientific">Mangrovimonas yunxiaonensis</name>
    <dbReference type="NCBI Taxonomy" id="1197477"/>
    <lineage>
        <taxon>Bacteria</taxon>
        <taxon>Pseudomonadati</taxon>
        <taxon>Bacteroidota</taxon>
        <taxon>Flavobacteriia</taxon>
        <taxon>Flavobacteriales</taxon>
        <taxon>Flavobacteriaceae</taxon>
        <taxon>Mangrovimonas</taxon>
    </lineage>
</organism>
<accession>A0A084TNN8</accession>
<evidence type="ECO:0000256" key="1">
    <source>
        <dbReference type="ARBA" id="ARBA00022676"/>
    </source>
</evidence>
<dbReference type="RefSeq" id="WP_036118283.1">
    <property type="nucleotide sequence ID" value="NZ_BMET01000002.1"/>
</dbReference>